<dbReference type="PROSITE" id="PS50191">
    <property type="entry name" value="CRAL_TRIO"/>
    <property type="match status" value="1"/>
</dbReference>
<dbReference type="AlphaFoldDB" id="A0A6C0B5I8"/>
<feature type="domain" description="CRAL-TRIO" evidence="1">
    <location>
        <begin position="41"/>
        <end position="187"/>
    </location>
</feature>
<organism evidence="2">
    <name type="scientific">viral metagenome</name>
    <dbReference type="NCBI Taxonomy" id="1070528"/>
    <lineage>
        <taxon>unclassified sequences</taxon>
        <taxon>metagenomes</taxon>
        <taxon>organismal metagenomes</taxon>
    </lineage>
</organism>
<sequence>MNNSASCDADILSRIESARKNYYDDKPKNLVFKKQQKFDCAESVTSNIDLATVLPVLFRVDGNTIFVNYSVFKAIASPSIYMDMANYLFDTTQKIIERNSKYNLSLDLAGLTMSAIERYRAFVVLVSSEGMKNSRGLLKHLDLIYVHNPPTFVEYLCSIVIPIVDPSIKDRFIIYFKNGNVVKYVGK</sequence>
<evidence type="ECO:0000313" key="2">
    <source>
        <dbReference type="EMBL" id="QHS87322.1"/>
    </source>
</evidence>
<reference evidence="2" key="1">
    <citation type="journal article" date="2020" name="Nature">
        <title>Giant virus diversity and host interactions through global metagenomics.</title>
        <authorList>
            <person name="Schulz F."/>
            <person name="Roux S."/>
            <person name="Paez-Espino D."/>
            <person name="Jungbluth S."/>
            <person name="Walsh D.A."/>
            <person name="Denef V.J."/>
            <person name="McMahon K.D."/>
            <person name="Konstantinidis K.T."/>
            <person name="Eloe-Fadrosh E.A."/>
            <person name="Kyrpides N.C."/>
            <person name="Woyke T."/>
        </authorList>
    </citation>
    <scope>NUCLEOTIDE SEQUENCE</scope>
    <source>
        <strain evidence="2">GVMAG-M-3300010157-4</strain>
    </source>
</reference>
<dbReference type="EMBL" id="MN739080">
    <property type="protein sequence ID" value="QHS87322.1"/>
    <property type="molecule type" value="Genomic_DNA"/>
</dbReference>
<dbReference type="SUPFAM" id="SSF52087">
    <property type="entry name" value="CRAL/TRIO domain"/>
    <property type="match status" value="1"/>
</dbReference>
<accession>A0A6C0B5I8</accession>
<dbReference type="InterPro" id="IPR001251">
    <property type="entry name" value="CRAL-TRIO_dom"/>
</dbReference>
<name>A0A6C0B5I8_9ZZZZ</name>
<evidence type="ECO:0000259" key="1">
    <source>
        <dbReference type="PROSITE" id="PS50191"/>
    </source>
</evidence>
<proteinExistence type="predicted"/>
<dbReference type="InterPro" id="IPR036865">
    <property type="entry name" value="CRAL-TRIO_dom_sf"/>
</dbReference>
<protein>
    <recommendedName>
        <fullName evidence="1">CRAL-TRIO domain-containing protein</fullName>
    </recommendedName>
</protein>